<comment type="caution">
    <text evidence="3">The sequence shown here is derived from an EMBL/GenBank/DDBJ whole genome shotgun (WGS) entry which is preliminary data.</text>
</comment>
<comment type="similarity">
    <text evidence="1">Belongs to the DinB family.</text>
</comment>
<dbReference type="SUPFAM" id="SSF109854">
    <property type="entry name" value="DinB/YfiT-like putative metalloenzymes"/>
    <property type="match status" value="1"/>
</dbReference>
<gene>
    <name evidence="3" type="ORF">ACFFI0_23635</name>
</gene>
<name>A0ABV6HRS5_9SPHI</name>
<dbReference type="Gene3D" id="1.20.120.450">
    <property type="entry name" value="dinb family like domain"/>
    <property type="match status" value="1"/>
</dbReference>
<dbReference type="Proteomes" id="UP001589774">
    <property type="component" value="Unassembled WGS sequence"/>
</dbReference>
<keyword evidence="2" id="KW-0479">Metal-binding</keyword>
<evidence type="ECO:0000256" key="2">
    <source>
        <dbReference type="ARBA" id="ARBA00022723"/>
    </source>
</evidence>
<evidence type="ECO:0000313" key="3">
    <source>
        <dbReference type="EMBL" id="MFC0321329.1"/>
    </source>
</evidence>
<reference evidence="3 4" key="1">
    <citation type="submission" date="2024-09" db="EMBL/GenBank/DDBJ databases">
        <authorList>
            <person name="Sun Q."/>
            <person name="Mori K."/>
        </authorList>
    </citation>
    <scope>NUCLEOTIDE SEQUENCE [LARGE SCALE GENOMIC DNA]</scope>
    <source>
        <strain evidence="3 4">CCM 7765</strain>
    </source>
</reference>
<dbReference type="PANTHER" id="PTHR37302">
    <property type="entry name" value="SLR1116 PROTEIN"/>
    <property type="match status" value="1"/>
</dbReference>
<evidence type="ECO:0000256" key="1">
    <source>
        <dbReference type="ARBA" id="ARBA00008635"/>
    </source>
</evidence>
<dbReference type="InterPro" id="IPR007837">
    <property type="entry name" value="DinB"/>
</dbReference>
<dbReference type="Pfam" id="PF05163">
    <property type="entry name" value="DinB"/>
    <property type="match status" value="1"/>
</dbReference>
<keyword evidence="4" id="KW-1185">Reference proteome</keyword>
<dbReference type="InterPro" id="IPR034660">
    <property type="entry name" value="DinB/YfiT-like"/>
</dbReference>
<sequence>MVKENLIFELETVGLTSLIRNYVDYDLWTNITLVNWLKTKPKKLLEKEVISSFPSVLLTLKHMYKTQGYWFAIINEKYDFDPEKDLFTIDEVMSCLVEQSAQIADYVSALTVKELQEPVLVESPWFNCEFSALEYIMQFVNHNTYHRGQVVSIGRQLGFTDAPMTDYNFYNIMAK</sequence>
<dbReference type="RefSeq" id="WP_130858214.1">
    <property type="nucleotide sequence ID" value="NZ_JBHLWO010000005.1"/>
</dbReference>
<proteinExistence type="inferred from homology"/>
<organism evidence="3 4">
    <name type="scientific">Olivibacter oleidegradans</name>
    <dbReference type="NCBI Taxonomy" id="760123"/>
    <lineage>
        <taxon>Bacteria</taxon>
        <taxon>Pseudomonadati</taxon>
        <taxon>Bacteroidota</taxon>
        <taxon>Sphingobacteriia</taxon>
        <taxon>Sphingobacteriales</taxon>
        <taxon>Sphingobacteriaceae</taxon>
        <taxon>Olivibacter</taxon>
    </lineage>
</organism>
<evidence type="ECO:0000313" key="4">
    <source>
        <dbReference type="Proteomes" id="UP001589774"/>
    </source>
</evidence>
<dbReference type="EMBL" id="JBHLWO010000005">
    <property type="protein sequence ID" value="MFC0321329.1"/>
    <property type="molecule type" value="Genomic_DNA"/>
</dbReference>
<accession>A0ABV6HRS5</accession>
<protein>
    <submittedName>
        <fullName evidence="3">DinB family protein</fullName>
    </submittedName>
</protein>
<dbReference type="PANTHER" id="PTHR37302:SF3">
    <property type="entry name" value="DAMAGE-INDUCIBLE PROTEIN DINB"/>
    <property type="match status" value="1"/>
</dbReference>